<evidence type="ECO:0000313" key="3">
    <source>
        <dbReference type="EMBL" id="KMQ91606.1"/>
    </source>
</evidence>
<dbReference type="CDD" id="cd09077">
    <property type="entry name" value="R1-I-EN"/>
    <property type="match status" value="1"/>
</dbReference>
<dbReference type="Pfam" id="PF14529">
    <property type="entry name" value="Exo_endo_phos_2"/>
    <property type="match status" value="1"/>
</dbReference>
<keyword evidence="3" id="KW-0548">Nucleotidyltransferase</keyword>
<organism evidence="3 4">
    <name type="scientific">Lasius niger</name>
    <name type="common">Black garden ant</name>
    <dbReference type="NCBI Taxonomy" id="67767"/>
    <lineage>
        <taxon>Eukaryota</taxon>
        <taxon>Metazoa</taxon>
        <taxon>Ecdysozoa</taxon>
        <taxon>Arthropoda</taxon>
        <taxon>Hexapoda</taxon>
        <taxon>Insecta</taxon>
        <taxon>Pterygota</taxon>
        <taxon>Neoptera</taxon>
        <taxon>Endopterygota</taxon>
        <taxon>Hymenoptera</taxon>
        <taxon>Apocrita</taxon>
        <taxon>Aculeata</taxon>
        <taxon>Formicoidea</taxon>
        <taxon>Formicidae</taxon>
        <taxon>Formicinae</taxon>
        <taxon>Lasius</taxon>
        <taxon>Lasius</taxon>
    </lineage>
</organism>
<dbReference type="OrthoDB" id="6780406at2759"/>
<dbReference type="InterPro" id="IPR005135">
    <property type="entry name" value="Endo/exonuclease/phosphatase"/>
</dbReference>
<feature type="domain" description="Endonuclease/exonuclease/phosphatase" evidence="2">
    <location>
        <begin position="224"/>
        <end position="321"/>
    </location>
</feature>
<dbReference type="PaxDb" id="67767-A0A0J7KN01"/>
<keyword evidence="4" id="KW-1185">Reference proteome</keyword>
<sequence length="326" mass="36823">MIGKEGRIKRTTEGDSKVKMNDIESARSRNRSKSNEKEKEERERSTNRMKDKEGIRKAMNGGILTEIPGKNGAAESSSLDELVNKIQEVLDQGNVKATVKRPTVIGEIRVFGFDESASEEDISRETAEVDKCLEKDIDIGTIRRMFNGLYMVWGAQDLMRQTMLKEDIGICAVAEPIRVPKTPFWFSSLDEKATWTWRPDGLAGSCSLITRSNRFVAIKYGELCLISFYVSPNATINEFLEALDELGDMIRTNNRRTVVCGDFNSWSVMWGSRSTNQRGQYVEDWAAEFDLRVVNIGNAPTCVRHQGESIVDLTWATPDLIDEIMD</sequence>
<evidence type="ECO:0000256" key="1">
    <source>
        <dbReference type="SAM" id="MobiDB-lite"/>
    </source>
</evidence>
<dbReference type="PANTHER" id="PTHR33273:SF4">
    <property type="entry name" value="ENDONUCLEASE_EXONUCLEASE_PHOSPHATASE DOMAIN-CONTAINING PROTEIN"/>
    <property type="match status" value="1"/>
</dbReference>
<feature type="region of interest" description="Disordered" evidence="1">
    <location>
        <begin position="1"/>
        <end position="53"/>
    </location>
</feature>
<dbReference type="EMBL" id="LBMM01005328">
    <property type="protein sequence ID" value="KMQ91606.1"/>
    <property type="molecule type" value="Genomic_DNA"/>
</dbReference>
<accession>A0A0J7KN01</accession>
<dbReference type="Proteomes" id="UP000036403">
    <property type="component" value="Unassembled WGS sequence"/>
</dbReference>
<keyword evidence="3" id="KW-0808">Transferase</keyword>
<comment type="caution">
    <text evidence="3">The sequence shown here is derived from an EMBL/GenBank/DDBJ whole genome shotgun (WGS) entry which is preliminary data.</text>
</comment>
<dbReference type="InterPro" id="IPR036691">
    <property type="entry name" value="Endo/exonu/phosph_ase_sf"/>
</dbReference>
<reference evidence="3 4" key="1">
    <citation type="submission" date="2015-04" db="EMBL/GenBank/DDBJ databases">
        <title>Lasius niger genome sequencing.</title>
        <authorList>
            <person name="Konorov E.A."/>
            <person name="Nikitin M.A."/>
            <person name="Kirill M.V."/>
            <person name="Chang P."/>
        </authorList>
    </citation>
    <scope>NUCLEOTIDE SEQUENCE [LARGE SCALE GENOMIC DNA]</scope>
    <source>
        <tissue evidence="3">Whole</tissue>
    </source>
</reference>
<evidence type="ECO:0000313" key="4">
    <source>
        <dbReference type="Proteomes" id="UP000036403"/>
    </source>
</evidence>
<name>A0A0J7KN01_LASNI</name>
<protein>
    <submittedName>
        <fullName evidence="3">Reverse transcriptase</fullName>
    </submittedName>
</protein>
<proteinExistence type="predicted"/>
<dbReference type="PANTHER" id="PTHR33273">
    <property type="entry name" value="DOMAIN-CONTAINING PROTEIN, PUTATIVE-RELATED"/>
    <property type="match status" value="1"/>
</dbReference>
<dbReference type="AlphaFoldDB" id="A0A0J7KN01"/>
<evidence type="ECO:0000259" key="2">
    <source>
        <dbReference type="Pfam" id="PF14529"/>
    </source>
</evidence>
<keyword evidence="3" id="KW-0695">RNA-directed DNA polymerase</keyword>
<gene>
    <name evidence="3" type="ORF">RF55_8505</name>
</gene>
<dbReference type="GO" id="GO:0003964">
    <property type="term" value="F:RNA-directed DNA polymerase activity"/>
    <property type="evidence" value="ECO:0007669"/>
    <property type="project" value="UniProtKB-KW"/>
</dbReference>
<dbReference type="Gene3D" id="3.60.10.10">
    <property type="entry name" value="Endonuclease/exonuclease/phosphatase"/>
    <property type="match status" value="1"/>
</dbReference>
<dbReference type="SUPFAM" id="SSF56219">
    <property type="entry name" value="DNase I-like"/>
    <property type="match status" value="1"/>
</dbReference>